<proteinExistence type="predicted"/>
<dbReference type="Proteomes" id="UP000326799">
    <property type="component" value="Unassembled WGS sequence"/>
</dbReference>
<evidence type="ECO:0000313" key="1">
    <source>
        <dbReference type="EMBL" id="KAB8219721.1"/>
    </source>
</evidence>
<dbReference type="EMBL" id="ML733436">
    <property type="protein sequence ID" value="KAB8219721.1"/>
    <property type="molecule type" value="Genomic_DNA"/>
</dbReference>
<organism evidence="1 2">
    <name type="scientific">Aspergillus novoparasiticus</name>
    <dbReference type="NCBI Taxonomy" id="986946"/>
    <lineage>
        <taxon>Eukaryota</taxon>
        <taxon>Fungi</taxon>
        <taxon>Dikarya</taxon>
        <taxon>Ascomycota</taxon>
        <taxon>Pezizomycotina</taxon>
        <taxon>Eurotiomycetes</taxon>
        <taxon>Eurotiomycetidae</taxon>
        <taxon>Eurotiales</taxon>
        <taxon>Aspergillaceae</taxon>
        <taxon>Aspergillus</taxon>
        <taxon>Aspergillus subgen. Circumdati</taxon>
    </lineage>
</organism>
<dbReference type="AlphaFoldDB" id="A0A5N6EQ41"/>
<name>A0A5N6EQ41_9EURO</name>
<keyword evidence="2" id="KW-1185">Reference proteome</keyword>
<accession>A0A5N6EQ41</accession>
<protein>
    <submittedName>
        <fullName evidence="1">Uncharacterized protein</fullName>
    </submittedName>
</protein>
<sequence>MQYYLWPDLGDVVIETIHEPRKSMLKKALMGVQVARVAIRYVLYPGNLDYALFSEGHDLLMRTISCRKTERCFRCSVHSPIPASCCGLSTCMPALKHNADSIDCLSRRTIDLDRQNLALLFNWILSSLGCPASGLQVCLYIRTTDAVQNG</sequence>
<reference evidence="1 2" key="1">
    <citation type="submission" date="2019-04" db="EMBL/GenBank/DDBJ databases">
        <title>Fungal friends and foes A comparative genomics study of 23 Aspergillus species from section Flavi.</title>
        <authorList>
            <consortium name="DOE Joint Genome Institute"/>
            <person name="Kjaerbolling I."/>
            <person name="Vesth T.C."/>
            <person name="Frisvad J.C."/>
            <person name="Nybo J.L."/>
            <person name="Theobald S."/>
            <person name="Kildgaard S."/>
            <person name="Petersen T.I."/>
            <person name="Kuo A."/>
            <person name="Sato A."/>
            <person name="Lyhne E.K."/>
            <person name="Kogle M.E."/>
            <person name="Wiebenga A."/>
            <person name="Kun R.S."/>
            <person name="Lubbers R.J."/>
            <person name="Makela M.R."/>
            <person name="Barry K."/>
            <person name="Chovatia M."/>
            <person name="Clum A."/>
            <person name="Daum C."/>
            <person name="Haridas S."/>
            <person name="He G."/>
            <person name="LaButti K."/>
            <person name="Lipzen A."/>
            <person name="Mondo S."/>
            <person name="Pangilinan J."/>
            <person name="Riley R."/>
            <person name="Salamov A."/>
            <person name="Simmons B.A."/>
            <person name="Magnuson J.K."/>
            <person name="Henrissat B."/>
            <person name="Mortensen U.H."/>
            <person name="Larsen T.O."/>
            <person name="De vries R.P."/>
            <person name="Grigoriev I.V."/>
            <person name="Machida M."/>
            <person name="Baker S.E."/>
            <person name="Andersen M.R."/>
        </authorList>
    </citation>
    <scope>NUCLEOTIDE SEQUENCE [LARGE SCALE GENOMIC DNA]</scope>
    <source>
        <strain evidence="1 2">CBS 126849</strain>
    </source>
</reference>
<evidence type="ECO:0000313" key="2">
    <source>
        <dbReference type="Proteomes" id="UP000326799"/>
    </source>
</evidence>
<gene>
    <name evidence="1" type="ORF">BDV33DRAFT_173477</name>
</gene>